<reference evidence="1 2" key="1">
    <citation type="journal article" date="2021" name="Front. Genet.">
        <title>Chromosome-Level Genome Assembly Reveals Significant Gene Expansion in the Toll and IMD Signaling Pathways of Dendrolimus kikuchii.</title>
        <authorList>
            <person name="Zhou J."/>
            <person name="Wu P."/>
            <person name="Xiong Z."/>
            <person name="Liu N."/>
            <person name="Zhao N."/>
            <person name="Ji M."/>
            <person name="Qiu Y."/>
            <person name="Yang B."/>
        </authorList>
    </citation>
    <scope>NUCLEOTIDE SEQUENCE [LARGE SCALE GENOMIC DNA]</scope>
    <source>
        <strain evidence="1">Ann1</strain>
    </source>
</reference>
<comment type="caution">
    <text evidence="1">The sequence shown here is derived from an EMBL/GenBank/DDBJ whole genome shotgun (WGS) entry which is preliminary data.</text>
</comment>
<dbReference type="EMBL" id="CM034387">
    <property type="protein sequence ID" value="KAJ0184000.1"/>
    <property type="molecule type" value="Genomic_DNA"/>
</dbReference>
<dbReference type="Proteomes" id="UP000824533">
    <property type="component" value="Linkage Group LG01"/>
</dbReference>
<evidence type="ECO:0000313" key="2">
    <source>
        <dbReference type="Proteomes" id="UP000824533"/>
    </source>
</evidence>
<protein>
    <submittedName>
        <fullName evidence="1">Uncharacterized protein</fullName>
    </submittedName>
</protein>
<sequence length="201" mass="23620">MPLANVSMLFTTIYIYNLFQKNVHELKTFLANWRFIILSLKPILLWEKPWYPAALITIVTTIFSLIWLTELNTLTVVALTGFGLNFVNFYLPCVHMLIHPIWTEEQEELYREICYNAISKYYKTANLVTHVQTMRVEKPVMYFSIMFGVLCIVIWITSTVSNIFLLYLITLIMVLRPGLSHTSIYNKCLSFLRNVFNLHVH</sequence>
<keyword evidence="2" id="KW-1185">Reference proteome</keyword>
<evidence type="ECO:0000313" key="1">
    <source>
        <dbReference type="EMBL" id="KAJ0184000.1"/>
    </source>
</evidence>
<organism evidence="1 2">
    <name type="scientific">Dendrolimus kikuchii</name>
    <dbReference type="NCBI Taxonomy" id="765133"/>
    <lineage>
        <taxon>Eukaryota</taxon>
        <taxon>Metazoa</taxon>
        <taxon>Ecdysozoa</taxon>
        <taxon>Arthropoda</taxon>
        <taxon>Hexapoda</taxon>
        <taxon>Insecta</taxon>
        <taxon>Pterygota</taxon>
        <taxon>Neoptera</taxon>
        <taxon>Endopterygota</taxon>
        <taxon>Lepidoptera</taxon>
        <taxon>Glossata</taxon>
        <taxon>Ditrysia</taxon>
        <taxon>Bombycoidea</taxon>
        <taxon>Lasiocampidae</taxon>
        <taxon>Dendrolimus</taxon>
    </lineage>
</organism>
<proteinExistence type="predicted"/>
<gene>
    <name evidence="1" type="ORF">K1T71_000423</name>
</gene>
<accession>A0ACC1DJN2</accession>
<name>A0ACC1DJN2_9NEOP</name>